<dbReference type="Gene3D" id="1.10.357.10">
    <property type="entry name" value="Tetracycline Repressor, domain 2"/>
    <property type="match status" value="1"/>
</dbReference>
<sequence length="270" mass="28938">MTHVQEAQDQSREPSRDGSRDHARDTSRGRARGTAPDRAPDHAKAPSPQPRGGRAWEPCGGPDTGPRRGRPRSAAAERAILDAVTGLLEAGEPLGALSVERIARTAGVGKATIYRRWSGKEELFVDVLRDMEPAEPVLSGTAGLDDLRILLESMRTRGVAQRSSVFLHNVFAQMKSHPRLWAAYQDTVVAPRRAALLAAVRRAVDAGELRGDLDAELLSDLFAGPVLVRTIHRPDAPLPEELVEHILSALLQGLAPEARAAADGAGPAPV</sequence>
<feature type="compositionally biased region" description="Basic and acidic residues" evidence="5">
    <location>
        <begin position="9"/>
        <end position="28"/>
    </location>
</feature>
<dbReference type="KEGG" id="snk:CP967_24730"/>
<keyword evidence="8" id="KW-1185">Reference proteome</keyword>
<dbReference type="PANTHER" id="PTHR30055:SF148">
    <property type="entry name" value="TETR-FAMILY TRANSCRIPTIONAL REGULATOR"/>
    <property type="match status" value="1"/>
</dbReference>
<dbReference type="Gene3D" id="1.10.10.60">
    <property type="entry name" value="Homeodomain-like"/>
    <property type="match status" value="1"/>
</dbReference>
<evidence type="ECO:0000256" key="5">
    <source>
        <dbReference type="SAM" id="MobiDB-lite"/>
    </source>
</evidence>
<dbReference type="GO" id="GO:0003700">
    <property type="term" value="F:DNA-binding transcription factor activity"/>
    <property type="evidence" value="ECO:0007669"/>
    <property type="project" value="TreeGrafter"/>
</dbReference>
<keyword evidence="3" id="KW-0804">Transcription</keyword>
<protein>
    <submittedName>
        <fullName evidence="7">TetR/AcrR family transcriptional regulator</fullName>
    </submittedName>
</protein>
<keyword evidence="1" id="KW-0805">Transcription regulation</keyword>
<feature type="domain" description="HTH tetR-type" evidence="6">
    <location>
        <begin position="74"/>
        <end position="135"/>
    </location>
</feature>
<dbReference type="Pfam" id="PF16859">
    <property type="entry name" value="TetR_C_11"/>
    <property type="match status" value="1"/>
</dbReference>
<dbReference type="InterPro" id="IPR011075">
    <property type="entry name" value="TetR_C"/>
</dbReference>
<dbReference type="InterPro" id="IPR009057">
    <property type="entry name" value="Homeodomain-like_sf"/>
</dbReference>
<name>A0A5J6FGY7_9ACTN</name>
<evidence type="ECO:0000259" key="6">
    <source>
        <dbReference type="PROSITE" id="PS50977"/>
    </source>
</evidence>
<dbReference type="OrthoDB" id="9796019at2"/>
<dbReference type="SUPFAM" id="SSF48498">
    <property type="entry name" value="Tetracyclin repressor-like, C-terminal domain"/>
    <property type="match status" value="1"/>
</dbReference>
<proteinExistence type="predicted"/>
<gene>
    <name evidence="7" type="ORF">CP967_24730</name>
</gene>
<evidence type="ECO:0000313" key="8">
    <source>
        <dbReference type="Proteomes" id="UP000326178"/>
    </source>
</evidence>
<evidence type="ECO:0000256" key="4">
    <source>
        <dbReference type="PROSITE-ProRule" id="PRU00335"/>
    </source>
</evidence>
<reference evidence="7 8" key="1">
    <citation type="submission" date="2017-09" db="EMBL/GenBank/DDBJ databases">
        <authorList>
            <person name="Lee N."/>
            <person name="Cho B.-K."/>
        </authorList>
    </citation>
    <scope>NUCLEOTIDE SEQUENCE [LARGE SCALE GENOMIC DNA]</scope>
    <source>
        <strain evidence="7 8">ATCC 12769</strain>
    </source>
</reference>
<feature type="DNA-binding region" description="H-T-H motif" evidence="4">
    <location>
        <begin position="98"/>
        <end position="117"/>
    </location>
</feature>
<evidence type="ECO:0000313" key="7">
    <source>
        <dbReference type="EMBL" id="QEU74764.1"/>
    </source>
</evidence>
<dbReference type="InterPro" id="IPR001647">
    <property type="entry name" value="HTH_TetR"/>
</dbReference>
<feature type="region of interest" description="Disordered" evidence="5">
    <location>
        <begin position="1"/>
        <end position="74"/>
    </location>
</feature>
<dbReference type="EMBL" id="CP023702">
    <property type="protein sequence ID" value="QEU74764.1"/>
    <property type="molecule type" value="Genomic_DNA"/>
</dbReference>
<dbReference type="GO" id="GO:0000976">
    <property type="term" value="F:transcription cis-regulatory region binding"/>
    <property type="evidence" value="ECO:0007669"/>
    <property type="project" value="TreeGrafter"/>
</dbReference>
<evidence type="ECO:0000256" key="1">
    <source>
        <dbReference type="ARBA" id="ARBA00023015"/>
    </source>
</evidence>
<keyword evidence="2 4" id="KW-0238">DNA-binding</keyword>
<dbReference type="PROSITE" id="PS50977">
    <property type="entry name" value="HTH_TETR_2"/>
    <property type="match status" value="1"/>
</dbReference>
<dbReference type="AlphaFoldDB" id="A0A5J6FGY7"/>
<dbReference type="SUPFAM" id="SSF46689">
    <property type="entry name" value="Homeodomain-like"/>
    <property type="match status" value="1"/>
</dbReference>
<dbReference type="Proteomes" id="UP000326178">
    <property type="component" value="Chromosome"/>
</dbReference>
<dbReference type="InterPro" id="IPR050109">
    <property type="entry name" value="HTH-type_TetR-like_transc_reg"/>
</dbReference>
<organism evidence="7 8">
    <name type="scientific">Streptomyces nitrosporeus</name>
    <dbReference type="NCBI Taxonomy" id="28894"/>
    <lineage>
        <taxon>Bacteria</taxon>
        <taxon>Bacillati</taxon>
        <taxon>Actinomycetota</taxon>
        <taxon>Actinomycetes</taxon>
        <taxon>Kitasatosporales</taxon>
        <taxon>Streptomycetaceae</taxon>
        <taxon>Streptomyces</taxon>
    </lineage>
</organism>
<accession>A0A5J6FGY7</accession>
<dbReference type="InterPro" id="IPR036271">
    <property type="entry name" value="Tet_transcr_reg_TetR-rel_C_sf"/>
</dbReference>
<dbReference type="Pfam" id="PF00440">
    <property type="entry name" value="TetR_N"/>
    <property type="match status" value="1"/>
</dbReference>
<evidence type="ECO:0000256" key="2">
    <source>
        <dbReference type="ARBA" id="ARBA00023125"/>
    </source>
</evidence>
<dbReference type="PANTHER" id="PTHR30055">
    <property type="entry name" value="HTH-TYPE TRANSCRIPTIONAL REGULATOR RUTR"/>
    <property type="match status" value="1"/>
</dbReference>
<evidence type="ECO:0000256" key="3">
    <source>
        <dbReference type="ARBA" id="ARBA00023163"/>
    </source>
</evidence>